<evidence type="ECO:0000256" key="9">
    <source>
        <dbReference type="ARBA" id="ARBA00022840"/>
    </source>
</evidence>
<dbReference type="SUPFAM" id="SSF55874">
    <property type="entry name" value="ATPase domain of HSP90 chaperone/DNA topoisomerase II/histidine kinase"/>
    <property type="match status" value="1"/>
</dbReference>
<comment type="caution">
    <text evidence="14">The sequence shown here is derived from an EMBL/GenBank/DDBJ whole genome shotgun (WGS) entry which is preliminary data.</text>
</comment>
<dbReference type="PROSITE" id="PS50885">
    <property type="entry name" value="HAMP"/>
    <property type="match status" value="1"/>
</dbReference>
<dbReference type="Proteomes" id="UP000032552">
    <property type="component" value="Unassembled WGS sequence"/>
</dbReference>
<dbReference type="InterPro" id="IPR003661">
    <property type="entry name" value="HisK_dim/P_dom"/>
</dbReference>
<dbReference type="InterPro" id="IPR003660">
    <property type="entry name" value="HAMP_dom"/>
</dbReference>
<dbReference type="InterPro" id="IPR003594">
    <property type="entry name" value="HATPase_dom"/>
</dbReference>
<dbReference type="SMART" id="SM00304">
    <property type="entry name" value="HAMP"/>
    <property type="match status" value="1"/>
</dbReference>
<dbReference type="SMART" id="SM00388">
    <property type="entry name" value="HisKA"/>
    <property type="match status" value="1"/>
</dbReference>
<name>A0A0C9QHS0_LACPA</name>
<dbReference type="PRINTS" id="PR01780">
    <property type="entry name" value="LANTIREGPROT"/>
</dbReference>
<feature type="transmembrane region" description="Helical" evidence="11">
    <location>
        <begin position="20"/>
        <end position="42"/>
    </location>
</feature>
<dbReference type="AlphaFoldDB" id="A0A0C9QHS0"/>
<evidence type="ECO:0000256" key="5">
    <source>
        <dbReference type="ARBA" id="ARBA00022553"/>
    </source>
</evidence>
<reference evidence="15" key="1">
    <citation type="submission" date="2014-05" db="EMBL/GenBank/DDBJ databases">
        <title>Whole genome sequencing of Lactobacillus casei NRIC0644.</title>
        <authorList>
            <person name="Atarashi H."/>
            <person name="Yoshida Y."/>
            <person name="Fujimura S."/>
            <person name="Tanaka N."/>
            <person name="Shiwa Y."/>
            <person name="Yoshikawa H."/>
            <person name="Okada S."/>
            <person name="Nakagawa J."/>
        </authorList>
    </citation>
    <scope>NUCLEOTIDE SEQUENCE [LARGE SCALE GENOMIC DNA]</scope>
    <source>
        <strain evidence="15">NRIC0644</strain>
    </source>
</reference>
<dbReference type="GO" id="GO:0000155">
    <property type="term" value="F:phosphorelay sensor kinase activity"/>
    <property type="evidence" value="ECO:0007669"/>
    <property type="project" value="InterPro"/>
</dbReference>
<evidence type="ECO:0000259" key="12">
    <source>
        <dbReference type="PROSITE" id="PS50109"/>
    </source>
</evidence>
<dbReference type="Pfam" id="PF02518">
    <property type="entry name" value="HATPase_c"/>
    <property type="match status" value="1"/>
</dbReference>
<dbReference type="GO" id="GO:0005886">
    <property type="term" value="C:plasma membrane"/>
    <property type="evidence" value="ECO:0007669"/>
    <property type="project" value="UniProtKB-SubCell"/>
</dbReference>
<dbReference type="PROSITE" id="PS50109">
    <property type="entry name" value="HIS_KIN"/>
    <property type="match status" value="1"/>
</dbReference>
<dbReference type="GO" id="GO:0005524">
    <property type="term" value="F:ATP binding"/>
    <property type="evidence" value="ECO:0007669"/>
    <property type="project" value="UniProtKB-KW"/>
</dbReference>
<dbReference type="InterPro" id="IPR008358">
    <property type="entry name" value="Sig_transdc_His_kin/Pase_MprB"/>
</dbReference>
<accession>A0A0C9QHS0</accession>
<evidence type="ECO:0000256" key="7">
    <source>
        <dbReference type="ARBA" id="ARBA00022741"/>
    </source>
</evidence>
<dbReference type="Pfam" id="PF00512">
    <property type="entry name" value="HisKA"/>
    <property type="match status" value="1"/>
</dbReference>
<keyword evidence="7" id="KW-0547">Nucleotide-binding</keyword>
<evidence type="ECO:0000256" key="10">
    <source>
        <dbReference type="ARBA" id="ARBA00023012"/>
    </source>
</evidence>
<evidence type="ECO:0000313" key="15">
    <source>
        <dbReference type="Proteomes" id="UP000032552"/>
    </source>
</evidence>
<dbReference type="CDD" id="cd06225">
    <property type="entry name" value="HAMP"/>
    <property type="match status" value="1"/>
</dbReference>
<evidence type="ECO:0000259" key="13">
    <source>
        <dbReference type="PROSITE" id="PS50885"/>
    </source>
</evidence>
<dbReference type="EC" id="2.7.13.3" evidence="3"/>
<dbReference type="PANTHER" id="PTHR44936">
    <property type="entry name" value="SENSOR PROTEIN CREC"/>
    <property type="match status" value="1"/>
</dbReference>
<evidence type="ECO:0000256" key="2">
    <source>
        <dbReference type="ARBA" id="ARBA00004651"/>
    </source>
</evidence>
<evidence type="ECO:0000256" key="3">
    <source>
        <dbReference type="ARBA" id="ARBA00012438"/>
    </source>
</evidence>
<keyword evidence="11" id="KW-1133">Transmembrane helix</keyword>
<comment type="subcellular location">
    <subcellularLocation>
        <location evidence="2">Cell membrane</location>
        <topology evidence="2">Multi-pass membrane protein</topology>
    </subcellularLocation>
</comment>
<evidence type="ECO:0000256" key="1">
    <source>
        <dbReference type="ARBA" id="ARBA00000085"/>
    </source>
</evidence>
<keyword evidence="5" id="KW-0597">Phosphoprotein</keyword>
<keyword evidence="9" id="KW-0067">ATP-binding</keyword>
<feature type="domain" description="Histidine kinase" evidence="12">
    <location>
        <begin position="155"/>
        <end position="366"/>
    </location>
</feature>
<dbReference type="InterPro" id="IPR036097">
    <property type="entry name" value="HisK_dim/P_sf"/>
</dbReference>
<dbReference type="Pfam" id="PF00672">
    <property type="entry name" value="HAMP"/>
    <property type="match status" value="1"/>
</dbReference>
<keyword evidence="11" id="KW-0812">Transmembrane</keyword>
<evidence type="ECO:0000256" key="4">
    <source>
        <dbReference type="ARBA" id="ARBA00022475"/>
    </source>
</evidence>
<comment type="catalytic activity">
    <reaction evidence="1">
        <text>ATP + protein L-histidine = ADP + protein N-phospho-L-histidine.</text>
        <dbReference type="EC" id="2.7.13.3"/>
    </reaction>
</comment>
<dbReference type="Gene3D" id="1.10.8.500">
    <property type="entry name" value="HAMP domain in histidine kinase"/>
    <property type="match status" value="1"/>
</dbReference>
<dbReference type="SUPFAM" id="SSF47384">
    <property type="entry name" value="Homodimeric domain of signal transducing histidine kinase"/>
    <property type="match status" value="1"/>
</dbReference>
<keyword evidence="11" id="KW-0472">Membrane</keyword>
<keyword evidence="8 14" id="KW-0418">Kinase</keyword>
<keyword evidence="4" id="KW-1003">Cell membrane</keyword>
<organism evidence="14 15">
    <name type="scientific">Lacticaseibacillus paracasei NRIC 0644</name>
    <dbReference type="NCBI Taxonomy" id="1435038"/>
    <lineage>
        <taxon>Bacteria</taxon>
        <taxon>Bacillati</taxon>
        <taxon>Bacillota</taxon>
        <taxon>Bacilli</taxon>
        <taxon>Lactobacillales</taxon>
        <taxon>Lactobacillaceae</taxon>
        <taxon>Lacticaseibacillus</taxon>
    </lineage>
</organism>
<evidence type="ECO:0000313" key="14">
    <source>
        <dbReference type="EMBL" id="GAN38003.1"/>
    </source>
</evidence>
<evidence type="ECO:0000256" key="8">
    <source>
        <dbReference type="ARBA" id="ARBA00022777"/>
    </source>
</evidence>
<sequence>MDKLKQRLTRLPIKKALLHLILIGTIAAALVVLVYLLIWHVVMMPIATALAKRWFIGGMSLYFGGAIIGSFAMLYAVMNVTARLFYRVKLGPPLDQLQYGVTHIQAQDLDFTLQPTSDDELGQLVAAFEEMRQALRKALETAWQLADDQKQVNAAFAHDLRTPLTVLQGNLELLTFNEEGQPPDQHLLDEMQRQLDRMNNFIKTMSHVTSIQNIRLNHHAITEAQVEQQLRSEADKLPTAKTIDWQVDSTRSTDNKLSVSPDAILEVFDNQINNALRFAKAKVGIHLTFNDQQITLQVCNDGQPLTATEQRKVKLPYFSNDKAAHHLGVGMYICNQLCAAHRGYFKIQNREHAAGVCTTAVFGYFDGSAKS</sequence>
<dbReference type="EMBL" id="BAYM01000389">
    <property type="protein sequence ID" value="GAN38003.1"/>
    <property type="molecule type" value="Genomic_DNA"/>
</dbReference>
<protein>
    <recommendedName>
        <fullName evidence="3">histidine kinase</fullName>
        <ecNumber evidence="3">2.7.13.3</ecNumber>
    </recommendedName>
</protein>
<evidence type="ECO:0000256" key="11">
    <source>
        <dbReference type="SAM" id="Phobius"/>
    </source>
</evidence>
<feature type="domain" description="HAMP" evidence="13">
    <location>
        <begin position="93"/>
        <end position="140"/>
    </location>
</feature>
<proteinExistence type="predicted"/>
<dbReference type="InterPro" id="IPR036890">
    <property type="entry name" value="HATPase_C_sf"/>
</dbReference>
<dbReference type="SMART" id="SM00387">
    <property type="entry name" value="HATPase_c"/>
    <property type="match status" value="1"/>
</dbReference>
<dbReference type="InterPro" id="IPR005467">
    <property type="entry name" value="His_kinase_dom"/>
</dbReference>
<dbReference type="Gene3D" id="1.10.287.130">
    <property type="match status" value="1"/>
</dbReference>
<keyword evidence="6" id="KW-0808">Transferase</keyword>
<keyword evidence="10" id="KW-0902">Two-component regulatory system</keyword>
<dbReference type="Gene3D" id="3.30.565.10">
    <property type="entry name" value="Histidine kinase-like ATPase, C-terminal domain"/>
    <property type="match status" value="1"/>
</dbReference>
<feature type="transmembrane region" description="Helical" evidence="11">
    <location>
        <begin position="54"/>
        <end position="77"/>
    </location>
</feature>
<dbReference type="CDD" id="cd00082">
    <property type="entry name" value="HisKA"/>
    <property type="match status" value="1"/>
</dbReference>
<dbReference type="RefSeq" id="WP_045624457.1">
    <property type="nucleotide sequence ID" value="NZ_BAYM01000389.1"/>
</dbReference>
<dbReference type="PANTHER" id="PTHR44936:SF10">
    <property type="entry name" value="SENSOR PROTEIN RSTB"/>
    <property type="match status" value="1"/>
</dbReference>
<dbReference type="SUPFAM" id="SSF158472">
    <property type="entry name" value="HAMP domain-like"/>
    <property type="match status" value="1"/>
</dbReference>
<evidence type="ECO:0000256" key="6">
    <source>
        <dbReference type="ARBA" id="ARBA00022679"/>
    </source>
</evidence>
<gene>
    <name evidence="14" type="ORF">LC0644_2592</name>
</gene>
<dbReference type="InterPro" id="IPR050980">
    <property type="entry name" value="2C_sensor_his_kinase"/>
</dbReference>